<name>A0A516SL62_9NEIS</name>
<proteinExistence type="predicted"/>
<dbReference type="KEGG" id="cari:FNU76_22515"/>
<dbReference type="RefSeq" id="WP_144280284.1">
    <property type="nucleotide sequence ID" value="NZ_CP041730.1"/>
</dbReference>
<keyword evidence="3" id="KW-1185">Reference proteome</keyword>
<dbReference type="OrthoDB" id="10003131at2"/>
<feature type="transmembrane region" description="Helical" evidence="1">
    <location>
        <begin position="114"/>
        <end position="132"/>
    </location>
</feature>
<protein>
    <submittedName>
        <fullName evidence="2">Uncharacterized protein</fullName>
    </submittedName>
</protein>
<accession>A0A516SL62</accession>
<reference evidence="3" key="1">
    <citation type="submission" date="2019-07" db="EMBL/GenBank/DDBJ databases">
        <title>Chitinimonas sp. nov., isolated from Ny-Alesund, arctica soil.</title>
        <authorList>
            <person name="Xu Q."/>
            <person name="Peng F."/>
        </authorList>
    </citation>
    <scope>NUCLEOTIDE SEQUENCE [LARGE SCALE GENOMIC DNA]</scope>
    <source>
        <strain evidence="3">R3-44</strain>
    </source>
</reference>
<evidence type="ECO:0000313" key="3">
    <source>
        <dbReference type="Proteomes" id="UP000317550"/>
    </source>
</evidence>
<evidence type="ECO:0000256" key="1">
    <source>
        <dbReference type="SAM" id="Phobius"/>
    </source>
</evidence>
<feature type="transmembrane region" description="Helical" evidence="1">
    <location>
        <begin position="78"/>
        <end position="94"/>
    </location>
</feature>
<gene>
    <name evidence="2" type="ORF">FNU76_22515</name>
</gene>
<dbReference type="Proteomes" id="UP000317550">
    <property type="component" value="Chromosome"/>
</dbReference>
<organism evidence="2 3">
    <name type="scientific">Chitinimonas arctica</name>
    <dbReference type="NCBI Taxonomy" id="2594795"/>
    <lineage>
        <taxon>Bacteria</taxon>
        <taxon>Pseudomonadati</taxon>
        <taxon>Pseudomonadota</taxon>
        <taxon>Betaproteobacteria</taxon>
        <taxon>Neisseriales</taxon>
        <taxon>Chitinibacteraceae</taxon>
        <taxon>Chitinimonas</taxon>
    </lineage>
</organism>
<keyword evidence="1" id="KW-1133">Transmembrane helix</keyword>
<evidence type="ECO:0000313" key="2">
    <source>
        <dbReference type="EMBL" id="QDQ28901.1"/>
    </source>
</evidence>
<dbReference type="AlphaFoldDB" id="A0A516SL62"/>
<keyword evidence="1" id="KW-0472">Membrane</keyword>
<dbReference type="EMBL" id="CP041730">
    <property type="protein sequence ID" value="QDQ28901.1"/>
    <property type="molecule type" value="Genomic_DNA"/>
</dbReference>
<keyword evidence="1" id="KW-0812">Transmembrane</keyword>
<sequence length="136" mass="15094">MLARRIPLTIIVNGHATWNDTYTYSHGQQTSWSWYARNDAWPHLTVSTNVWEADANGNWVGFHLSVPSTIRRGMNMRFTYSISAANVVAFSNFSTTGLPAQVAQEIRNYTADNAQMAALLSLAQILVAYAIANPMA</sequence>